<feature type="transmembrane region" description="Helical" evidence="7">
    <location>
        <begin position="404"/>
        <end position="427"/>
    </location>
</feature>
<sequence length="521" mass="56655">MILNGIDIGVLIAYTLILLFVAYWVSRDEKGHEKNANDYFLASKSLPWWAIGASLIAANISAEQIIGMSGSGYKIGMAIAAYELMAAITLIIIAKFFLPIFLTKGIYTMPQFLENRYDGRVRTVMAIFWLALYTFVNLTSVLYLGSLAISQFIGVDMVYGMIFLVLFSMAYSVYGGLKAVAMTDIVQVIMLVLGGLFVSYLALNQISGDAGVVQGFATLMEKAPEKFDMILSKDNPSYMDLPGISVLIGGLWIMNISYWGFNQYIIQRALAAKNIQEAQKGMAFAAYMKLFVPIIVVLPGICAAVLATDLAKPDQAYPEMMKLLPHGLLGVAFAALVAAIASSLSSMSNSISTIFTMDIYKKLINQNASEHKLVFVGRATALIAMVIAIVLAKPLVGKSEQAFQFIQEFTGFFTPGIVVIFLFGFFWKKATAGSALTAAISSVVLSWLFKIYLPEVPFMDRVGLVFILCCVLAAAVTLLGGAKEQANAIHLDDVSFKTTSGFNIAAVGVVLILAAIYATWW</sequence>
<keyword evidence="3 7" id="KW-0812">Transmembrane</keyword>
<keyword evidence="9" id="KW-1185">Reference proteome</keyword>
<reference evidence="9" key="1">
    <citation type="submission" date="2017-05" db="EMBL/GenBank/DDBJ databases">
        <authorList>
            <person name="Barney B.M."/>
        </authorList>
    </citation>
    <scope>NUCLEOTIDE SEQUENCE [LARGE SCALE GENOMIC DNA]</scope>
    <source>
        <strain evidence="9">PSBB022</strain>
    </source>
</reference>
<accession>A0A266Q8U3</accession>
<dbReference type="NCBIfam" id="TIGR00813">
    <property type="entry name" value="sss"/>
    <property type="match status" value="1"/>
</dbReference>
<evidence type="ECO:0000313" key="8">
    <source>
        <dbReference type="EMBL" id="OZY86304.1"/>
    </source>
</evidence>
<dbReference type="GO" id="GO:0005886">
    <property type="term" value="C:plasma membrane"/>
    <property type="evidence" value="ECO:0007669"/>
    <property type="project" value="TreeGrafter"/>
</dbReference>
<dbReference type="AlphaFoldDB" id="A0A266Q8U3"/>
<evidence type="ECO:0000256" key="4">
    <source>
        <dbReference type="ARBA" id="ARBA00022989"/>
    </source>
</evidence>
<dbReference type="PANTHER" id="PTHR11819:SF195">
    <property type="entry name" value="SODIUM_GLUCOSE COTRANSPORTER 4"/>
    <property type="match status" value="1"/>
</dbReference>
<comment type="subcellular location">
    <subcellularLocation>
        <location evidence="1">Membrane</location>
        <topology evidence="1">Multi-pass membrane protein</topology>
    </subcellularLocation>
</comment>
<evidence type="ECO:0000256" key="6">
    <source>
        <dbReference type="RuleBase" id="RU362091"/>
    </source>
</evidence>
<comment type="caution">
    <text evidence="8">The sequence shown here is derived from an EMBL/GenBank/DDBJ whole genome shotgun (WGS) entry which is preliminary data.</text>
</comment>
<comment type="similarity">
    <text evidence="2 6">Belongs to the sodium:solute symporter (SSF) (TC 2.A.21) family.</text>
</comment>
<dbReference type="PROSITE" id="PS50283">
    <property type="entry name" value="NA_SOLUT_SYMP_3"/>
    <property type="match status" value="1"/>
</dbReference>
<dbReference type="InterPro" id="IPR038377">
    <property type="entry name" value="Na/Glc_symporter_sf"/>
</dbReference>
<feature type="transmembrane region" description="Helical" evidence="7">
    <location>
        <begin position="46"/>
        <end position="67"/>
    </location>
</feature>
<evidence type="ECO:0000313" key="9">
    <source>
        <dbReference type="Proteomes" id="UP000216101"/>
    </source>
</evidence>
<evidence type="ECO:0000256" key="5">
    <source>
        <dbReference type="ARBA" id="ARBA00023136"/>
    </source>
</evidence>
<evidence type="ECO:0000256" key="3">
    <source>
        <dbReference type="ARBA" id="ARBA00022692"/>
    </source>
</evidence>
<dbReference type="PANTHER" id="PTHR11819">
    <property type="entry name" value="SOLUTE CARRIER FAMILY 5"/>
    <property type="match status" value="1"/>
</dbReference>
<dbReference type="RefSeq" id="WP_094984006.1">
    <property type="nucleotide sequence ID" value="NZ_NHNI01000001.1"/>
</dbReference>
<feature type="transmembrane region" description="Helical" evidence="7">
    <location>
        <begin position="184"/>
        <end position="203"/>
    </location>
</feature>
<feature type="transmembrane region" description="Helical" evidence="7">
    <location>
        <begin position="282"/>
        <end position="307"/>
    </location>
</feature>
<feature type="transmembrane region" description="Helical" evidence="7">
    <location>
        <begin position="327"/>
        <end position="352"/>
    </location>
</feature>
<gene>
    <name evidence="8" type="ORF">CBP51_04560</name>
</gene>
<evidence type="ECO:0000256" key="1">
    <source>
        <dbReference type="ARBA" id="ARBA00004141"/>
    </source>
</evidence>
<organism evidence="8 9">
    <name type="scientific">Cellvibrio mixtus</name>
    <dbReference type="NCBI Taxonomy" id="39650"/>
    <lineage>
        <taxon>Bacteria</taxon>
        <taxon>Pseudomonadati</taxon>
        <taxon>Pseudomonadota</taxon>
        <taxon>Gammaproteobacteria</taxon>
        <taxon>Cellvibrionales</taxon>
        <taxon>Cellvibrionaceae</taxon>
        <taxon>Cellvibrio</taxon>
    </lineage>
</organism>
<feature type="transmembrane region" description="Helical" evidence="7">
    <location>
        <begin position="434"/>
        <end position="452"/>
    </location>
</feature>
<feature type="transmembrane region" description="Helical" evidence="7">
    <location>
        <begin position="123"/>
        <end position="145"/>
    </location>
</feature>
<evidence type="ECO:0000256" key="2">
    <source>
        <dbReference type="ARBA" id="ARBA00006434"/>
    </source>
</evidence>
<keyword evidence="4 7" id="KW-1133">Transmembrane helix</keyword>
<dbReference type="EMBL" id="NHNI01000001">
    <property type="protein sequence ID" value="OZY86304.1"/>
    <property type="molecule type" value="Genomic_DNA"/>
</dbReference>
<dbReference type="Gene3D" id="1.20.1730.10">
    <property type="entry name" value="Sodium/glucose cotransporter"/>
    <property type="match status" value="1"/>
</dbReference>
<feature type="transmembrane region" description="Helical" evidence="7">
    <location>
        <begin position="373"/>
        <end position="392"/>
    </location>
</feature>
<feature type="transmembrane region" description="Helical" evidence="7">
    <location>
        <begin position="79"/>
        <end position="102"/>
    </location>
</feature>
<feature type="transmembrane region" description="Helical" evidence="7">
    <location>
        <begin position="157"/>
        <end position="177"/>
    </location>
</feature>
<feature type="transmembrane region" description="Helical" evidence="7">
    <location>
        <begin position="464"/>
        <end position="482"/>
    </location>
</feature>
<name>A0A266Q8U3_9GAMM</name>
<dbReference type="GO" id="GO:0005412">
    <property type="term" value="F:D-glucose:sodium symporter activity"/>
    <property type="evidence" value="ECO:0007669"/>
    <property type="project" value="TreeGrafter"/>
</dbReference>
<dbReference type="InterPro" id="IPR001734">
    <property type="entry name" value="Na/solute_symporter"/>
</dbReference>
<keyword evidence="5 7" id="KW-0472">Membrane</keyword>
<protein>
    <submittedName>
        <fullName evidence="8">Sodium transporter</fullName>
    </submittedName>
</protein>
<dbReference type="CDD" id="cd10325">
    <property type="entry name" value="SLC5sbd_vSGLT"/>
    <property type="match status" value="1"/>
</dbReference>
<feature type="transmembrane region" description="Helical" evidence="7">
    <location>
        <begin position="241"/>
        <end position="261"/>
    </location>
</feature>
<dbReference type="Pfam" id="PF00474">
    <property type="entry name" value="SSF"/>
    <property type="match status" value="1"/>
</dbReference>
<proteinExistence type="inferred from homology"/>
<feature type="transmembrane region" description="Helical" evidence="7">
    <location>
        <begin position="502"/>
        <end position="520"/>
    </location>
</feature>
<feature type="transmembrane region" description="Helical" evidence="7">
    <location>
        <begin position="6"/>
        <end position="25"/>
    </location>
</feature>
<dbReference type="Proteomes" id="UP000216101">
    <property type="component" value="Unassembled WGS sequence"/>
</dbReference>
<evidence type="ECO:0000256" key="7">
    <source>
        <dbReference type="SAM" id="Phobius"/>
    </source>
</evidence>